<dbReference type="PANTHER" id="PTHR43201:SF8">
    <property type="entry name" value="ACYL-COA SYNTHETASE FAMILY MEMBER 3"/>
    <property type="match status" value="1"/>
</dbReference>
<reference evidence="4" key="2">
    <citation type="submission" date="2020-09" db="EMBL/GenBank/DDBJ databases">
        <authorList>
            <person name="Sun Q."/>
            <person name="Ohkuma M."/>
        </authorList>
    </citation>
    <scope>NUCLEOTIDE SEQUENCE</scope>
    <source>
        <strain evidence="4">JCM 4386</strain>
    </source>
</reference>
<sequence>MDTGFLTGTRAENRAGDFMVWRDVGYSYRWLMAAIEDWHTRFDRLSLPAGAVVMVESDYSPSTAALLIALLQRNAIAAPLNRGGPASMPAEIAAVAPVACHVALDGDDHWTISPGTVPQPPVHPLIDRLRSSGHPGLLLLTSGSSGRPKAVLHDADALLARFRQPRAPMRMPAMLVFEHLGGLNTLFHTLATGGTLCVLPDHRPDTVCAAIARHRVEVLPTSPTFLQLMLLTGAHERHDLSPLRLITYGSEAMPQATLDRLSAALPGTRLKQTYGSIEVGAFASRSQARDSLWLALDVEHRVVDGVLQLRTSAAMLGYLNAPSPFTADGWFVTGDLVECDGAYLRILGRTSDLISVGGEKVFPQEVEAVVQELEWVRDVRVHGEPNALMGAVVCARVRVDAPADARWAAAEVKRHCRARLPRHQVPVKVFVGTTGLPTVRGKKLRYVRSTQEAGG</sequence>
<comment type="similarity">
    <text evidence="1">Belongs to the ATP-dependent AMP-binding enzyme family.</text>
</comment>
<proteinExistence type="inferred from homology"/>
<dbReference type="AlphaFoldDB" id="A0A918GB58"/>
<dbReference type="SUPFAM" id="SSF56801">
    <property type="entry name" value="Acetyl-CoA synthetase-like"/>
    <property type="match status" value="1"/>
</dbReference>
<dbReference type="PANTHER" id="PTHR43201">
    <property type="entry name" value="ACYL-COA SYNTHETASE"/>
    <property type="match status" value="1"/>
</dbReference>
<dbReference type="InterPro" id="IPR042099">
    <property type="entry name" value="ANL_N_sf"/>
</dbReference>
<dbReference type="Gene3D" id="3.30.300.30">
    <property type="match status" value="1"/>
</dbReference>
<dbReference type="EMBL" id="BMTL01000054">
    <property type="protein sequence ID" value="GGS28214.1"/>
    <property type="molecule type" value="Genomic_DNA"/>
</dbReference>
<dbReference type="InterPro" id="IPR020845">
    <property type="entry name" value="AMP-binding_CS"/>
</dbReference>
<evidence type="ECO:0000256" key="1">
    <source>
        <dbReference type="ARBA" id="ARBA00006432"/>
    </source>
</evidence>
<evidence type="ECO:0000313" key="5">
    <source>
        <dbReference type="Proteomes" id="UP000606194"/>
    </source>
</evidence>
<keyword evidence="5" id="KW-1185">Reference proteome</keyword>
<gene>
    <name evidence="4" type="ORF">GCM10010269_78590</name>
</gene>
<reference evidence="4" key="1">
    <citation type="journal article" date="2014" name="Int. J. Syst. Evol. Microbiol.">
        <title>Complete genome sequence of Corynebacterium casei LMG S-19264T (=DSM 44701T), isolated from a smear-ripened cheese.</title>
        <authorList>
            <consortium name="US DOE Joint Genome Institute (JGI-PGF)"/>
            <person name="Walter F."/>
            <person name="Albersmeier A."/>
            <person name="Kalinowski J."/>
            <person name="Ruckert C."/>
        </authorList>
    </citation>
    <scope>NUCLEOTIDE SEQUENCE</scope>
    <source>
        <strain evidence="4">JCM 4386</strain>
    </source>
</reference>
<dbReference type="CDD" id="cd04433">
    <property type="entry name" value="AFD_class_I"/>
    <property type="match status" value="1"/>
</dbReference>
<name>A0A918GB58_9ACTN</name>
<dbReference type="InterPro" id="IPR025110">
    <property type="entry name" value="AMP-bd_C"/>
</dbReference>
<evidence type="ECO:0000259" key="3">
    <source>
        <dbReference type="Pfam" id="PF13193"/>
    </source>
</evidence>
<dbReference type="InterPro" id="IPR045851">
    <property type="entry name" value="AMP-bd_C_sf"/>
</dbReference>
<dbReference type="PROSITE" id="PS00455">
    <property type="entry name" value="AMP_BINDING"/>
    <property type="match status" value="1"/>
</dbReference>
<dbReference type="Pfam" id="PF13193">
    <property type="entry name" value="AMP-binding_C"/>
    <property type="match status" value="1"/>
</dbReference>
<dbReference type="Proteomes" id="UP000606194">
    <property type="component" value="Unassembled WGS sequence"/>
</dbReference>
<dbReference type="Pfam" id="PF00501">
    <property type="entry name" value="AMP-binding"/>
    <property type="match status" value="1"/>
</dbReference>
<dbReference type="GO" id="GO:0006631">
    <property type="term" value="P:fatty acid metabolic process"/>
    <property type="evidence" value="ECO:0007669"/>
    <property type="project" value="TreeGrafter"/>
</dbReference>
<feature type="domain" description="AMP-binding enzyme C-terminal" evidence="3">
    <location>
        <begin position="365"/>
        <end position="440"/>
    </location>
</feature>
<dbReference type="RefSeq" id="WP_063788649.1">
    <property type="nucleotide sequence ID" value="NZ_BMTL01000054.1"/>
</dbReference>
<dbReference type="InterPro" id="IPR000873">
    <property type="entry name" value="AMP-dep_synth/lig_dom"/>
</dbReference>
<organism evidence="4 5">
    <name type="scientific">Streptomyces humidus</name>
    <dbReference type="NCBI Taxonomy" id="52259"/>
    <lineage>
        <taxon>Bacteria</taxon>
        <taxon>Bacillati</taxon>
        <taxon>Actinomycetota</taxon>
        <taxon>Actinomycetes</taxon>
        <taxon>Kitasatosporales</taxon>
        <taxon>Streptomycetaceae</taxon>
        <taxon>Streptomyces</taxon>
    </lineage>
</organism>
<comment type="caution">
    <text evidence="4">The sequence shown here is derived from an EMBL/GenBank/DDBJ whole genome shotgun (WGS) entry which is preliminary data.</text>
</comment>
<accession>A0A918GB58</accession>
<evidence type="ECO:0000313" key="4">
    <source>
        <dbReference type="EMBL" id="GGS28214.1"/>
    </source>
</evidence>
<dbReference type="GO" id="GO:0031956">
    <property type="term" value="F:medium-chain fatty acid-CoA ligase activity"/>
    <property type="evidence" value="ECO:0007669"/>
    <property type="project" value="TreeGrafter"/>
</dbReference>
<protein>
    <submittedName>
        <fullName evidence="4">AMP-dependent synthetase</fullName>
    </submittedName>
</protein>
<dbReference type="Gene3D" id="3.40.50.12780">
    <property type="entry name" value="N-terminal domain of ligase-like"/>
    <property type="match status" value="1"/>
</dbReference>
<evidence type="ECO:0000259" key="2">
    <source>
        <dbReference type="Pfam" id="PF00501"/>
    </source>
</evidence>
<feature type="domain" description="AMP-dependent synthetase/ligase" evidence="2">
    <location>
        <begin position="19"/>
        <end position="284"/>
    </location>
</feature>